<protein>
    <submittedName>
        <fullName evidence="2">Uncharacterized protein</fullName>
    </submittedName>
</protein>
<feature type="compositionally biased region" description="Polar residues" evidence="1">
    <location>
        <begin position="169"/>
        <end position="178"/>
    </location>
</feature>
<dbReference type="Proteomes" id="UP001295684">
    <property type="component" value="Unassembled WGS sequence"/>
</dbReference>
<evidence type="ECO:0000313" key="2">
    <source>
        <dbReference type="EMBL" id="CAI2364570.1"/>
    </source>
</evidence>
<feature type="compositionally biased region" description="Basic residues" evidence="1">
    <location>
        <begin position="399"/>
        <end position="410"/>
    </location>
</feature>
<comment type="caution">
    <text evidence="2">The sequence shown here is derived from an EMBL/GenBank/DDBJ whole genome shotgun (WGS) entry which is preliminary data.</text>
</comment>
<gene>
    <name evidence="2" type="ORF">ECRASSUSDP1_LOCUS5915</name>
</gene>
<feature type="compositionally biased region" description="Low complexity" evidence="1">
    <location>
        <begin position="185"/>
        <end position="194"/>
    </location>
</feature>
<evidence type="ECO:0000256" key="1">
    <source>
        <dbReference type="SAM" id="MobiDB-lite"/>
    </source>
</evidence>
<keyword evidence="3" id="KW-1185">Reference proteome</keyword>
<feature type="region of interest" description="Disordered" evidence="1">
    <location>
        <begin position="169"/>
        <end position="199"/>
    </location>
</feature>
<reference evidence="2" key="1">
    <citation type="submission" date="2023-07" db="EMBL/GenBank/DDBJ databases">
        <authorList>
            <consortium name="AG Swart"/>
            <person name="Singh M."/>
            <person name="Singh A."/>
            <person name="Seah K."/>
            <person name="Emmerich C."/>
        </authorList>
    </citation>
    <scope>NUCLEOTIDE SEQUENCE</scope>
    <source>
        <strain evidence="2">DP1</strain>
    </source>
</reference>
<organism evidence="2 3">
    <name type="scientific">Euplotes crassus</name>
    <dbReference type="NCBI Taxonomy" id="5936"/>
    <lineage>
        <taxon>Eukaryota</taxon>
        <taxon>Sar</taxon>
        <taxon>Alveolata</taxon>
        <taxon>Ciliophora</taxon>
        <taxon>Intramacronucleata</taxon>
        <taxon>Spirotrichea</taxon>
        <taxon>Hypotrichia</taxon>
        <taxon>Euplotida</taxon>
        <taxon>Euplotidae</taxon>
        <taxon>Moneuplotes</taxon>
    </lineage>
</organism>
<dbReference type="EMBL" id="CAMPGE010005725">
    <property type="protein sequence ID" value="CAI2364570.1"/>
    <property type="molecule type" value="Genomic_DNA"/>
</dbReference>
<sequence>MSESTRWQSNNNLTLNGTINNFSQNAVKGVTKVKYLPLKKYRRSPVAKYTSKLVPSTHSFRLSKKPKNSKASKYFKNTQDQPLSKVDTNIEPHSLATVMELINSQNKKIDLLITDNTQMREKVKKVQRDFERNERNYNGTIKKMRLDFGILSNKLENIYKYLKVDLNKNKTPLKNTSNGHKKSSPKYSSKLSFRSQEKHKDYKIHPSTRIIKKRKFSTKKSKFLSDSKSSNPDQNINCDKIFNLQLSLDSDKSSSKKCAGHRTNKHQERYSRRYMSPMCSDNEIESQVPQMKSLVIDGCSPISYYNNAICELCVDKPYQDTQHELMGIKSNLTSKLSASNEEESSTRNNENAIAGKYASLNAMRSHREIMESTPEVLSSVNCGSTLNKMNDDMNGRMKNNSKSRKKWFDS</sequence>
<accession>A0AAD1U8V7</accession>
<dbReference type="AlphaFoldDB" id="A0AAD1U8V7"/>
<proteinExistence type="predicted"/>
<feature type="region of interest" description="Disordered" evidence="1">
    <location>
        <begin position="387"/>
        <end position="410"/>
    </location>
</feature>
<evidence type="ECO:0000313" key="3">
    <source>
        <dbReference type="Proteomes" id="UP001295684"/>
    </source>
</evidence>
<name>A0AAD1U8V7_EUPCR</name>